<name>K6VHR5_PLACD</name>
<gene>
    <name evidence="2" type="ORF">PCYB_143350</name>
</gene>
<organism evidence="2 3">
    <name type="scientific">Plasmodium cynomolgi (strain B)</name>
    <dbReference type="NCBI Taxonomy" id="1120755"/>
    <lineage>
        <taxon>Eukaryota</taxon>
        <taxon>Sar</taxon>
        <taxon>Alveolata</taxon>
        <taxon>Apicomplexa</taxon>
        <taxon>Aconoidasida</taxon>
        <taxon>Haemosporida</taxon>
        <taxon>Plasmodiidae</taxon>
        <taxon>Plasmodium</taxon>
        <taxon>Plasmodium (Plasmodium)</taxon>
    </lineage>
</organism>
<feature type="compositionally biased region" description="Basic and acidic residues" evidence="1">
    <location>
        <begin position="104"/>
        <end position="133"/>
    </location>
</feature>
<proteinExistence type="predicted"/>
<sequence>MSKSVRRGEIYFNGVFKYYKKKSLPVRDDAGYGDISTERGYLRAIREKNSTHKIGRKREKVNHAEEDLDWDEDVGPEIDKMSEADETDQEREDEQEEEYEKELEEERGHKPERLQKRGEKPREQPRERSREQNKGPPKLTAITSDAVEAPVRRLFPDGILKKRNRSYIKRSKKKINGENCKHKYELPTIASLGKVKKLNYLNFEINEDEMTKQERMLLDNLSNVCFGSSVLHTVAQPRKKLRRKKGKPCP</sequence>
<feature type="compositionally biased region" description="Basic residues" evidence="1">
    <location>
        <begin position="51"/>
        <end position="60"/>
    </location>
</feature>
<dbReference type="AlphaFoldDB" id="K6VHR5"/>
<feature type="compositionally biased region" description="Acidic residues" evidence="1">
    <location>
        <begin position="84"/>
        <end position="103"/>
    </location>
</feature>
<protein>
    <submittedName>
        <fullName evidence="2">Uncharacterized protein</fullName>
    </submittedName>
</protein>
<dbReference type="RefSeq" id="XP_004224854.1">
    <property type="nucleotide sequence ID" value="XM_004224806.1"/>
</dbReference>
<feature type="compositionally biased region" description="Acidic residues" evidence="1">
    <location>
        <begin position="66"/>
        <end position="76"/>
    </location>
</feature>
<evidence type="ECO:0000313" key="2">
    <source>
        <dbReference type="EMBL" id="GAB68907.1"/>
    </source>
</evidence>
<evidence type="ECO:0000256" key="1">
    <source>
        <dbReference type="SAM" id="MobiDB-lite"/>
    </source>
</evidence>
<dbReference type="GeneID" id="14695288"/>
<evidence type="ECO:0000313" key="3">
    <source>
        <dbReference type="Proteomes" id="UP000006319"/>
    </source>
</evidence>
<accession>K6VHR5</accession>
<dbReference type="eggNOG" id="ENOG502QY3I">
    <property type="taxonomic scope" value="Eukaryota"/>
</dbReference>
<dbReference type="KEGG" id="pcy:PCYB_143350"/>
<dbReference type="Proteomes" id="UP000006319">
    <property type="component" value="Chromosome 14"/>
</dbReference>
<dbReference type="VEuPathDB" id="PlasmoDB:PCYB_143350"/>
<reference evidence="2 3" key="1">
    <citation type="journal article" date="2012" name="Nat. Genet.">
        <title>Plasmodium cynomolgi genome sequences provide insight into Plasmodium vivax and the monkey malaria clade.</title>
        <authorList>
            <person name="Tachibana S."/>
            <person name="Sullivan S.A."/>
            <person name="Kawai S."/>
            <person name="Nakamura S."/>
            <person name="Kim H.R."/>
            <person name="Goto N."/>
            <person name="Arisue N."/>
            <person name="Palacpac N.M.Q."/>
            <person name="Honma H."/>
            <person name="Yagi M."/>
            <person name="Tougan T."/>
            <person name="Katakai Y."/>
            <person name="Kaneko O."/>
            <person name="Mita T."/>
            <person name="Kita K."/>
            <person name="Yasutomi Y."/>
            <person name="Sutton P.L."/>
            <person name="Shakhbatyan R."/>
            <person name="Horii T."/>
            <person name="Yasunaga T."/>
            <person name="Barnwell J.W."/>
            <person name="Escalante A.A."/>
            <person name="Carlton J.M."/>
            <person name="Tanabe K."/>
        </authorList>
    </citation>
    <scope>NUCLEOTIDE SEQUENCE [LARGE SCALE GENOMIC DNA]</scope>
    <source>
        <strain evidence="2 3">B</strain>
    </source>
</reference>
<dbReference type="OrthoDB" id="372284at2759"/>
<dbReference type="PhylomeDB" id="K6VHR5"/>
<keyword evidence="3" id="KW-1185">Reference proteome</keyword>
<feature type="region of interest" description="Disordered" evidence="1">
    <location>
        <begin position="47"/>
        <end position="147"/>
    </location>
</feature>
<dbReference type="EMBL" id="DF157106">
    <property type="protein sequence ID" value="GAB68907.1"/>
    <property type="molecule type" value="Genomic_DNA"/>
</dbReference>
<dbReference type="OMA" id="CKYKYEL"/>